<comment type="subcellular location">
    <subcellularLocation>
        <location evidence="11">Cytoplasm</location>
    </subcellularLocation>
    <text evidence="11">About half TF is bound to the ribosome near the polypeptide exit tunnel while the other half is free in the cytoplasm.</text>
</comment>
<evidence type="ECO:0000256" key="1">
    <source>
        <dbReference type="ARBA" id="ARBA00000971"/>
    </source>
</evidence>
<keyword evidence="5 11" id="KW-0132">Cell division</keyword>
<dbReference type="InterPro" id="IPR037041">
    <property type="entry name" value="Trigger_fac_C_sf"/>
</dbReference>
<dbReference type="InterPro" id="IPR008881">
    <property type="entry name" value="Trigger_fac_ribosome-bd_bac"/>
</dbReference>
<dbReference type="KEGG" id="uam:UABAM_04918"/>
<gene>
    <name evidence="11" type="primary">tig</name>
    <name evidence="15" type="ORF">UABAM_04918</name>
</gene>
<dbReference type="SUPFAM" id="SSF54534">
    <property type="entry name" value="FKBP-like"/>
    <property type="match status" value="1"/>
</dbReference>
<dbReference type="InterPro" id="IPR008880">
    <property type="entry name" value="Trigger_fac_C"/>
</dbReference>
<dbReference type="InterPro" id="IPR027304">
    <property type="entry name" value="Trigger_fact/SurA_dom_sf"/>
</dbReference>
<dbReference type="HAMAP" id="MF_00303">
    <property type="entry name" value="Trigger_factor_Tig"/>
    <property type="match status" value="1"/>
</dbReference>
<feature type="domain" description="PPIase FKBP-type" evidence="14">
    <location>
        <begin position="168"/>
        <end position="228"/>
    </location>
</feature>
<dbReference type="Pfam" id="PF05697">
    <property type="entry name" value="Trigger_N"/>
    <property type="match status" value="1"/>
</dbReference>
<accession>A0A5S9F6Q7</accession>
<keyword evidence="11" id="KW-0963">Cytoplasm</keyword>
<dbReference type="GO" id="GO:0051083">
    <property type="term" value="P:'de novo' cotranslational protein folding"/>
    <property type="evidence" value="ECO:0007669"/>
    <property type="project" value="TreeGrafter"/>
</dbReference>
<dbReference type="InterPro" id="IPR001179">
    <property type="entry name" value="PPIase_FKBP_dom"/>
</dbReference>
<protein>
    <recommendedName>
        <fullName evidence="4 11">Trigger factor</fullName>
        <shortName evidence="11">TF</shortName>
        <ecNumber evidence="3 11">5.2.1.8</ecNumber>
    </recommendedName>
    <alternativeName>
        <fullName evidence="10 11">PPIase</fullName>
    </alternativeName>
</protein>
<dbReference type="GO" id="GO:0043022">
    <property type="term" value="F:ribosome binding"/>
    <property type="evidence" value="ECO:0007669"/>
    <property type="project" value="TreeGrafter"/>
</dbReference>
<evidence type="ECO:0000256" key="6">
    <source>
        <dbReference type="ARBA" id="ARBA00023110"/>
    </source>
</evidence>
<dbReference type="PROSITE" id="PS50059">
    <property type="entry name" value="FKBP_PPIASE"/>
    <property type="match status" value="1"/>
</dbReference>
<evidence type="ECO:0000256" key="10">
    <source>
        <dbReference type="ARBA" id="ARBA00029986"/>
    </source>
</evidence>
<evidence type="ECO:0000313" key="16">
    <source>
        <dbReference type="Proteomes" id="UP000326354"/>
    </source>
</evidence>
<dbReference type="Gene3D" id="3.30.70.1050">
    <property type="entry name" value="Trigger factor ribosome-binding domain"/>
    <property type="match status" value="1"/>
</dbReference>
<comment type="domain">
    <text evidence="11">Consists of 3 domains; the N-terminus binds the ribosome, the middle domain has PPIase activity, while the C-terminus has intrinsic chaperone activity on its own.</text>
</comment>
<reference evidence="15 16" key="1">
    <citation type="submission" date="2019-08" db="EMBL/GenBank/DDBJ databases">
        <title>Complete genome sequence of Candidatus Uab amorphum.</title>
        <authorList>
            <person name="Shiratori T."/>
            <person name="Suzuki S."/>
            <person name="Kakizawa Y."/>
            <person name="Ishida K."/>
        </authorList>
    </citation>
    <scope>NUCLEOTIDE SEQUENCE [LARGE SCALE GENOMIC DNA]</scope>
    <source>
        <strain evidence="15 16">SRT547</strain>
    </source>
</reference>
<dbReference type="Gene3D" id="3.10.50.40">
    <property type="match status" value="1"/>
</dbReference>
<dbReference type="SUPFAM" id="SSF109998">
    <property type="entry name" value="Triger factor/SurA peptide-binding domain-like"/>
    <property type="match status" value="1"/>
</dbReference>
<dbReference type="GO" id="GO:0015031">
    <property type="term" value="P:protein transport"/>
    <property type="evidence" value="ECO:0007669"/>
    <property type="project" value="UniProtKB-UniRule"/>
</dbReference>
<evidence type="ECO:0000259" key="14">
    <source>
        <dbReference type="PROSITE" id="PS50059"/>
    </source>
</evidence>
<evidence type="ECO:0000256" key="3">
    <source>
        <dbReference type="ARBA" id="ARBA00013194"/>
    </source>
</evidence>
<dbReference type="PANTHER" id="PTHR30560">
    <property type="entry name" value="TRIGGER FACTOR CHAPERONE AND PEPTIDYL-PROLYL CIS/TRANS ISOMERASE"/>
    <property type="match status" value="1"/>
</dbReference>
<dbReference type="Proteomes" id="UP000326354">
    <property type="component" value="Chromosome"/>
</dbReference>
<evidence type="ECO:0000256" key="7">
    <source>
        <dbReference type="ARBA" id="ARBA00023186"/>
    </source>
</evidence>
<dbReference type="EC" id="5.2.1.8" evidence="3 11"/>
<evidence type="ECO:0000256" key="2">
    <source>
        <dbReference type="ARBA" id="ARBA00005464"/>
    </source>
</evidence>
<evidence type="ECO:0000256" key="5">
    <source>
        <dbReference type="ARBA" id="ARBA00022618"/>
    </source>
</evidence>
<keyword evidence="7 11" id="KW-0143">Chaperone</keyword>
<keyword evidence="9 11" id="KW-0131">Cell cycle</keyword>
<dbReference type="NCBIfam" id="TIGR00115">
    <property type="entry name" value="tig"/>
    <property type="match status" value="1"/>
</dbReference>
<dbReference type="GO" id="GO:0043335">
    <property type="term" value="P:protein unfolding"/>
    <property type="evidence" value="ECO:0007669"/>
    <property type="project" value="TreeGrafter"/>
</dbReference>
<proteinExistence type="inferred from homology"/>
<dbReference type="AlphaFoldDB" id="A0A5S9F6Q7"/>
<evidence type="ECO:0000256" key="13">
    <source>
        <dbReference type="RuleBase" id="RU003914"/>
    </source>
</evidence>
<dbReference type="InterPro" id="IPR046357">
    <property type="entry name" value="PPIase_dom_sf"/>
</dbReference>
<name>A0A5S9F6Q7_UABAM</name>
<dbReference type="PANTHER" id="PTHR30560:SF3">
    <property type="entry name" value="TRIGGER FACTOR-LIKE PROTEIN TIG, CHLOROPLASTIC"/>
    <property type="match status" value="1"/>
</dbReference>
<keyword evidence="6 11" id="KW-0697">Rotamase</keyword>
<dbReference type="EMBL" id="AP019860">
    <property type="protein sequence ID" value="BBM86532.1"/>
    <property type="molecule type" value="Genomic_DNA"/>
</dbReference>
<comment type="similarity">
    <text evidence="2 11 13">Belongs to the FKBP-type PPIase family. Tig subfamily.</text>
</comment>
<dbReference type="Gene3D" id="1.10.3120.10">
    <property type="entry name" value="Trigger factor, C-terminal domain"/>
    <property type="match status" value="1"/>
</dbReference>
<dbReference type="InterPro" id="IPR005215">
    <property type="entry name" value="Trig_fac"/>
</dbReference>
<dbReference type="PIRSF" id="PIRSF003095">
    <property type="entry name" value="Trigger_factor"/>
    <property type="match status" value="1"/>
</dbReference>
<dbReference type="GO" id="GO:0044183">
    <property type="term" value="F:protein folding chaperone"/>
    <property type="evidence" value="ECO:0007669"/>
    <property type="project" value="TreeGrafter"/>
</dbReference>
<keyword evidence="8 11" id="KW-0413">Isomerase</keyword>
<comment type="function">
    <text evidence="11">Involved in protein export. Acts as a chaperone by maintaining the newly synthesized protein in an open conformation. Functions as a peptidyl-prolyl cis-trans isomerase.</text>
</comment>
<dbReference type="GO" id="GO:0005737">
    <property type="term" value="C:cytoplasm"/>
    <property type="evidence" value="ECO:0007669"/>
    <property type="project" value="UniProtKB-SubCell"/>
</dbReference>
<organism evidence="15 16">
    <name type="scientific">Uabimicrobium amorphum</name>
    <dbReference type="NCBI Taxonomy" id="2596890"/>
    <lineage>
        <taxon>Bacteria</taxon>
        <taxon>Pseudomonadati</taxon>
        <taxon>Planctomycetota</taxon>
        <taxon>Candidatus Uabimicrobiia</taxon>
        <taxon>Candidatus Uabimicrobiales</taxon>
        <taxon>Candidatus Uabimicrobiaceae</taxon>
        <taxon>Candidatus Uabimicrobium</taxon>
    </lineage>
</organism>
<evidence type="ECO:0000256" key="12">
    <source>
        <dbReference type="PROSITE-ProRule" id="PRU00277"/>
    </source>
</evidence>
<sequence length="448" mass="50283">MANIKITETLNSGLKRQYSIVVSADYLNKKLDEDFAKIQPDAVVEGYEKGQVPEQVLKEKFGGKVLGKVMQEIVDESIKKHFDEIDHSAATQPQVVIKDENWQKADDIHIEMSYEVLPAIPEVDLSHIRLEKMVATIDEASIDEALGNLSKAQPDFKDYEEDTAAQNGDQVVMDFVGKVDGKAFEGGTAQDYPLVLGSGSFIPGFEDQLLGIKAQEVRNVKVTFPENYDASHLAGKPAIFECTIKTIRQPIPLEINDALAKKFGAKDLNDLRTQVSKSLELEYADVARAVMKRDLFSELEKLVSFELPPTLVESEAQQIAHQLWHAENPEVTDHNHGEIDTTDAHKLLAERRVCLGLFLADIGDKIKVKVSDAELQQVIMQQARQYPGKQQEFLEYVQKNPQMQQQLRATVFEDKVVEHVFDQVTVTEKNTTTAELQQALRALNETPL</sequence>
<evidence type="ECO:0000256" key="11">
    <source>
        <dbReference type="HAMAP-Rule" id="MF_00303"/>
    </source>
</evidence>
<dbReference type="GO" id="GO:0003755">
    <property type="term" value="F:peptidyl-prolyl cis-trans isomerase activity"/>
    <property type="evidence" value="ECO:0007669"/>
    <property type="project" value="UniProtKB-UniRule"/>
</dbReference>
<evidence type="ECO:0000256" key="8">
    <source>
        <dbReference type="ARBA" id="ARBA00023235"/>
    </source>
</evidence>
<keyword evidence="16" id="KW-1185">Reference proteome</keyword>
<evidence type="ECO:0000256" key="9">
    <source>
        <dbReference type="ARBA" id="ARBA00023306"/>
    </source>
</evidence>
<dbReference type="FunFam" id="3.10.50.40:FF:000001">
    <property type="entry name" value="Trigger factor"/>
    <property type="match status" value="1"/>
</dbReference>
<dbReference type="Pfam" id="PF05698">
    <property type="entry name" value="Trigger_C"/>
    <property type="match status" value="1"/>
</dbReference>
<evidence type="ECO:0000313" key="15">
    <source>
        <dbReference type="EMBL" id="BBM86532.1"/>
    </source>
</evidence>
<dbReference type="SUPFAM" id="SSF102735">
    <property type="entry name" value="Trigger factor ribosome-binding domain"/>
    <property type="match status" value="1"/>
</dbReference>
<dbReference type="GO" id="GO:0051301">
    <property type="term" value="P:cell division"/>
    <property type="evidence" value="ECO:0007669"/>
    <property type="project" value="UniProtKB-KW"/>
</dbReference>
<dbReference type="Pfam" id="PF00254">
    <property type="entry name" value="FKBP_C"/>
    <property type="match status" value="1"/>
</dbReference>
<comment type="catalytic activity">
    <reaction evidence="1 11 12">
        <text>[protein]-peptidylproline (omega=180) = [protein]-peptidylproline (omega=0)</text>
        <dbReference type="Rhea" id="RHEA:16237"/>
        <dbReference type="Rhea" id="RHEA-COMP:10747"/>
        <dbReference type="Rhea" id="RHEA-COMP:10748"/>
        <dbReference type="ChEBI" id="CHEBI:83833"/>
        <dbReference type="ChEBI" id="CHEBI:83834"/>
        <dbReference type="EC" id="5.2.1.8"/>
    </reaction>
</comment>
<dbReference type="InterPro" id="IPR036611">
    <property type="entry name" value="Trigger_fac_ribosome-bd_sf"/>
</dbReference>
<evidence type="ECO:0000256" key="4">
    <source>
        <dbReference type="ARBA" id="ARBA00016902"/>
    </source>
</evidence>